<dbReference type="Proteomes" id="UP000604083">
    <property type="component" value="Unassembled WGS sequence"/>
</dbReference>
<comment type="caution">
    <text evidence="3">The sequence shown here is derived from an EMBL/GenBank/DDBJ whole genome shotgun (WGS) entry which is preliminary data.</text>
</comment>
<reference evidence="3" key="1">
    <citation type="submission" date="2021-01" db="EMBL/GenBank/DDBJ databases">
        <title>Modified the classification status of verrucomicrobia.</title>
        <authorList>
            <person name="Feng X."/>
        </authorList>
    </citation>
    <scope>NUCLEOTIDE SEQUENCE</scope>
    <source>
        <strain evidence="3">KCTC 12986</strain>
    </source>
</reference>
<evidence type="ECO:0000313" key="4">
    <source>
        <dbReference type="Proteomes" id="UP000604083"/>
    </source>
</evidence>
<evidence type="ECO:0000313" key="3">
    <source>
        <dbReference type="EMBL" id="MBK1834564.1"/>
    </source>
</evidence>
<dbReference type="EMBL" id="JAENIO010000026">
    <property type="protein sequence ID" value="MBK1834564.1"/>
    <property type="molecule type" value="Genomic_DNA"/>
</dbReference>
<dbReference type="InterPro" id="IPR051680">
    <property type="entry name" value="ATP-dep_Glu-Cys_Ligase-2"/>
</dbReference>
<dbReference type="Pfam" id="PF04168">
    <property type="entry name" value="Alpha-E"/>
    <property type="match status" value="1"/>
</dbReference>
<dbReference type="PANTHER" id="PTHR34595">
    <property type="entry name" value="BLR5612 PROTEIN"/>
    <property type="match status" value="1"/>
</dbReference>
<evidence type="ECO:0000259" key="2">
    <source>
        <dbReference type="Pfam" id="PF04168"/>
    </source>
</evidence>
<feature type="compositionally biased region" description="Acidic residues" evidence="1">
    <location>
        <begin position="316"/>
        <end position="329"/>
    </location>
</feature>
<proteinExistence type="predicted"/>
<dbReference type="InterPro" id="IPR007296">
    <property type="entry name" value="DUF403"/>
</dbReference>
<organism evidence="3 4">
    <name type="scientific">Roseibacillus ishigakijimensis</name>
    <dbReference type="NCBI Taxonomy" id="454146"/>
    <lineage>
        <taxon>Bacteria</taxon>
        <taxon>Pseudomonadati</taxon>
        <taxon>Verrucomicrobiota</taxon>
        <taxon>Verrucomicrobiia</taxon>
        <taxon>Verrucomicrobiales</taxon>
        <taxon>Verrucomicrobiaceae</taxon>
        <taxon>Roseibacillus</taxon>
    </lineage>
</organism>
<sequence length="339" mass="38450">MLSRVAESLTWMGRYLERAEGLARLVEVSEQLALDVRHGELSHAEAFFLPIVRTYRLEEFLPEADLNADQLIDFLLVGKDNPGSVLASLTMARQNARMVRDQLGTEFWEVLNDVYLWCREKSVRRKKVNPVEMGMRVRQACLHFRGLADEVLERSEAWCFLKLGMKLERADQTSRVLDLRTFMPSGGGDVSKAFEPYVWLAIMRGCGAQDQRGFGSTEPDWPRAVRTLVLSNVFPRSIRHCVGRISEVLHELSGTRLGLHSNEAERACGRLLAELDLLAYSGVIKGDLHDFLDGVQRGLNRIGQGIYEAYSYQDPETVDEEAEEDEEEPLVFSQKQSQG</sequence>
<gene>
    <name evidence="3" type="ORF">JIN78_10875</name>
</gene>
<dbReference type="AlphaFoldDB" id="A0A934RT42"/>
<keyword evidence="4" id="KW-1185">Reference proteome</keyword>
<feature type="region of interest" description="Disordered" evidence="1">
    <location>
        <begin position="313"/>
        <end position="339"/>
    </location>
</feature>
<feature type="domain" description="DUF403" evidence="2">
    <location>
        <begin position="1"/>
        <end position="310"/>
    </location>
</feature>
<dbReference type="PANTHER" id="PTHR34595:SF7">
    <property type="entry name" value="SLL1039 PROTEIN"/>
    <property type="match status" value="1"/>
</dbReference>
<dbReference type="RefSeq" id="WP_200392000.1">
    <property type="nucleotide sequence ID" value="NZ_JAENIO010000026.1"/>
</dbReference>
<evidence type="ECO:0000256" key="1">
    <source>
        <dbReference type="SAM" id="MobiDB-lite"/>
    </source>
</evidence>
<protein>
    <submittedName>
        <fullName evidence="3">Alpha-E domain-containing protein</fullName>
    </submittedName>
</protein>
<accession>A0A934RT42</accession>
<name>A0A934RT42_9BACT</name>